<keyword evidence="1" id="KW-0732">Signal</keyword>
<feature type="signal peptide" evidence="1">
    <location>
        <begin position="1"/>
        <end position="17"/>
    </location>
</feature>
<dbReference type="Proteomes" id="UP000608345">
    <property type="component" value="Unassembled WGS sequence"/>
</dbReference>
<dbReference type="InterPro" id="IPR008719">
    <property type="entry name" value="N2O_reductase_NosL"/>
</dbReference>
<dbReference type="AlphaFoldDB" id="A0A918JIQ7"/>
<reference evidence="2" key="1">
    <citation type="journal article" date="2014" name="Int. J. Syst. Evol. Microbiol.">
        <title>Complete genome sequence of Corynebacterium casei LMG S-19264T (=DSM 44701T), isolated from a smear-ripened cheese.</title>
        <authorList>
            <consortium name="US DOE Joint Genome Institute (JGI-PGF)"/>
            <person name="Walter F."/>
            <person name="Albersmeier A."/>
            <person name="Kalinowski J."/>
            <person name="Ruckert C."/>
        </authorList>
    </citation>
    <scope>NUCLEOTIDE SEQUENCE</scope>
    <source>
        <strain evidence="2">KCTC 23732</strain>
    </source>
</reference>
<reference evidence="2" key="2">
    <citation type="submission" date="2020-09" db="EMBL/GenBank/DDBJ databases">
        <authorList>
            <person name="Sun Q."/>
            <person name="Kim S."/>
        </authorList>
    </citation>
    <scope>NUCLEOTIDE SEQUENCE</scope>
    <source>
        <strain evidence="2">KCTC 23732</strain>
    </source>
</reference>
<accession>A0A918JIQ7</accession>
<dbReference type="PANTHER" id="PTHR41247:SF1">
    <property type="entry name" value="HTH-TYPE TRANSCRIPTIONAL REPRESSOR YCNK"/>
    <property type="match status" value="1"/>
</dbReference>
<dbReference type="PANTHER" id="PTHR41247">
    <property type="entry name" value="HTH-TYPE TRANSCRIPTIONAL REPRESSOR YCNK"/>
    <property type="match status" value="1"/>
</dbReference>
<evidence type="ECO:0000313" key="3">
    <source>
        <dbReference type="Proteomes" id="UP000608345"/>
    </source>
</evidence>
<dbReference type="RefSeq" id="WP_189384451.1">
    <property type="nucleotide sequence ID" value="NZ_BAABFY010000055.1"/>
</dbReference>
<dbReference type="Pfam" id="PF05573">
    <property type="entry name" value="NosL"/>
    <property type="match status" value="1"/>
</dbReference>
<dbReference type="PROSITE" id="PS51257">
    <property type="entry name" value="PROKAR_LIPOPROTEIN"/>
    <property type="match status" value="1"/>
</dbReference>
<feature type="chain" id="PRO_5037609500" evidence="1">
    <location>
        <begin position="18"/>
        <end position="187"/>
    </location>
</feature>
<name>A0A918JIQ7_9BURK</name>
<evidence type="ECO:0000256" key="1">
    <source>
        <dbReference type="SAM" id="SignalP"/>
    </source>
</evidence>
<sequence>MKRLLFSGILLVSALLAGCGNDSGQSENPPAPLAVTSDAIGHYCSMGMLEHAGPKGQIFVRGSDKPVWFSTIQQVFAYTLLPEEPKGLSALYVNDAGAVSDWNQPGANEHWIDARKAFYVIESRFVGGMGVEDAMPFSDEAKARNFVEKHGGRIVTFSTMPEDYILNYDGVIRAPVTGSPLPNGANK</sequence>
<evidence type="ECO:0000313" key="2">
    <source>
        <dbReference type="EMBL" id="GGW82862.1"/>
    </source>
</evidence>
<dbReference type="SUPFAM" id="SSF160387">
    <property type="entry name" value="NosL/MerB-like"/>
    <property type="match status" value="1"/>
</dbReference>
<proteinExistence type="predicted"/>
<gene>
    <name evidence="2" type="ORF">GCM10011450_11010</name>
</gene>
<dbReference type="EMBL" id="BMYS01000005">
    <property type="protein sequence ID" value="GGW82862.1"/>
    <property type="molecule type" value="Genomic_DNA"/>
</dbReference>
<protein>
    <submittedName>
        <fullName evidence="2">NosL protein</fullName>
    </submittedName>
</protein>
<dbReference type="Gene3D" id="3.30.70.2060">
    <property type="match status" value="1"/>
</dbReference>
<comment type="caution">
    <text evidence="2">The sequence shown here is derived from an EMBL/GenBank/DDBJ whole genome shotgun (WGS) entry which is preliminary data.</text>
</comment>
<keyword evidence="3" id="KW-1185">Reference proteome</keyword>
<dbReference type="Gene3D" id="3.30.70.2050">
    <property type="match status" value="1"/>
</dbReference>
<organism evidence="2 3">
    <name type="scientific">Advenella faeciporci</name>
    <dbReference type="NCBI Taxonomy" id="797535"/>
    <lineage>
        <taxon>Bacteria</taxon>
        <taxon>Pseudomonadati</taxon>
        <taxon>Pseudomonadota</taxon>
        <taxon>Betaproteobacteria</taxon>
        <taxon>Burkholderiales</taxon>
        <taxon>Alcaligenaceae</taxon>
    </lineage>
</organism>